<feature type="domain" description="C2H2-type" evidence="2">
    <location>
        <begin position="48"/>
        <end position="78"/>
    </location>
</feature>
<gene>
    <name evidence="3" type="ORF">RN001_001720</name>
</gene>
<sequence>MDISCTCHDIQNTQVCLEHVGCETVPDVNVKSVESSTADDLSGPVDAKVCHQCGHVFTRSDNLKRHLQNSCKGVAKAPNDEVKKRKFEDGGESSSKKKIDDNKQEVIVNVRCNECQEDVLKAHYRGHLRSNRHKINACRFIDDEVVVLLWHLLYLNSPSFLVLMDALEHTNLINKSEAEIPAKTIINCNRYILYYFSASWCSSGQEILPIMKRIYLESNSRKLRLEIIYVSFDTNKNCMMKQFKEKHGAWYAIPFGDIAIEELKLRFGVTCIPFVIVSKTDGTIITTNGKKEIDNLGVNVLTTWIE</sequence>
<accession>A0AAN7SLG7</accession>
<dbReference type="EMBL" id="JARPUR010000001">
    <property type="protein sequence ID" value="KAK4885449.1"/>
    <property type="molecule type" value="Genomic_DNA"/>
</dbReference>
<dbReference type="Gene3D" id="3.40.30.10">
    <property type="entry name" value="Glutaredoxin"/>
    <property type="match status" value="1"/>
</dbReference>
<evidence type="ECO:0000313" key="3">
    <source>
        <dbReference type="EMBL" id="KAK4885449.1"/>
    </source>
</evidence>
<dbReference type="InterPro" id="IPR013087">
    <property type="entry name" value="Znf_C2H2_type"/>
</dbReference>
<evidence type="ECO:0000259" key="2">
    <source>
        <dbReference type="PROSITE" id="PS50157"/>
    </source>
</evidence>
<reference evidence="4" key="1">
    <citation type="submission" date="2023-01" db="EMBL/GenBank/DDBJ databases">
        <title>Key to firefly adult light organ development and bioluminescence: homeobox transcription factors regulate luciferase expression and transportation to peroxisome.</title>
        <authorList>
            <person name="Fu X."/>
        </authorList>
    </citation>
    <scope>NUCLEOTIDE SEQUENCE [LARGE SCALE GENOMIC DNA]</scope>
</reference>
<name>A0AAN7SLG7_9COLE</name>
<dbReference type="InterPro" id="IPR036249">
    <property type="entry name" value="Thioredoxin-like_sf"/>
</dbReference>
<keyword evidence="1" id="KW-0863">Zinc-finger</keyword>
<organism evidence="3 4">
    <name type="scientific">Aquatica leii</name>
    <dbReference type="NCBI Taxonomy" id="1421715"/>
    <lineage>
        <taxon>Eukaryota</taxon>
        <taxon>Metazoa</taxon>
        <taxon>Ecdysozoa</taxon>
        <taxon>Arthropoda</taxon>
        <taxon>Hexapoda</taxon>
        <taxon>Insecta</taxon>
        <taxon>Pterygota</taxon>
        <taxon>Neoptera</taxon>
        <taxon>Endopterygota</taxon>
        <taxon>Coleoptera</taxon>
        <taxon>Polyphaga</taxon>
        <taxon>Elateriformia</taxon>
        <taxon>Elateroidea</taxon>
        <taxon>Lampyridae</taxon>
        <taxon>Luciolinae</taxon>
        <taxon>Aquatica</taxon>
    </lineage>
</organism>
<keyword evidence="4" id="KW-1185">Reference proteome</keyword>
<comment type="caution">
    <text evidence="3">The sequence shown here is derived from an EMBL/GenBank/DDBJ whole genome shotgun (WGS) entry which is preliminary data.</text>
</comment>
<dbReference type="InterPro" id="IPR012336">
    <property type="entry name" value="Thioredoxin-like_fold"/>
</dbReference>
<dbReference type="GO" id="GO:0045494">
    <property type="term" value="P:photoreceptor cell maintenance"/>
    <property type="evidence" value="ECO:0007669"/>
    <property type="project" value="InterPro"/>
</dbReference>
<dbReference type="PROSITE" id="PS50157">
    <property type="entry name" value="ZINC_FINGER_C2H2_2"/>
    <property type="match status" value="1"/>
</dbReference>
<keyword evidence="1" id="KW-0862">Zinc</keyword>
<dbReference type="PANTHER" id="PTHR46762:SF1">
    <property type="entry name" value="NUCLEOREDOXIN-LIKE PROTEIN 2"/>
    <property type="match status" value="1"/>
</dbReference>
<evidence type="ECO:0000313" key="4">
    <source>
        <dbReference type="Proteomes" id="UP001353858"/>
    </source>
</evidence>
<evidence type="ECO:0000256" key="1">
    <source>
        <dbReference type="PROSITE-ProRule" id="PRU00042"/>
    </source>
</evidence>
<dbReference type="Pfam" id="PF13905">
    <property type="entry name" value="Thioredoxin_8"/>
    <property type="match status" value="1"/>
</dbReference>
<dbReference type="GO" id="GO:0007600">
    <property type="term" value="P:sensory perception"/>
    <property type="evidence" value="ECO:0007669"/>
    <property type="project" value="InterPro"/>
</dbReference>
<proteinExistence type="predicted"/>
<protein>
    <recommendedName>
        <fullName evidence="2">C2H2-type domain-containing protein</fullName>
    </recommendedName>
</protein>
<dbReference type="AlphaFoldDB" id="A0AAN7SLG7"/>
<dbReference type="PANTHER" id="PTHR46762">
    <property type="entry name" value="NUCLEOREDOXIN-LIKE PROTEIN 2"/>
    <property type="match status" value="1"/>
</dbReference>
<dbReference type="SUPFAM" id="SSF52833">
    <property type="entry name" value="Thioredoxin-like"/>
    <property type="match status" value="1"/>
</dbReference>
<dbReference type="InterPro" id="IPR029519">
    <property type="entry name" value="RdCVF2"/>
</dbReference>
<dbReference type="Proteomes" id="UP001353858">
    <property type="component" value="Unassembled WGS sequence"/>
</dbReference>
<dbReference type="GO" id="GO:0008270">
    <property type="term" value="F:zinc ion binding"/>
    <property type="evidence" value="ECO:0007669"/>
    <property type="project" value="UniProtKB-KW"/>
</dbReference>
<keyword evidence="1" id="KW-0479">Metal-binding</keyword>